<dbReference type="EMBL" id="JAPYYP010000006">
    <property type="protein sequence ID" value="MDA5108229.1"/>
    <property type="molecule type" value="Genomic_DNA"/>
</dbReference>
<dbReference type="AlphaFoldDB" id="A0A9X3Z328"/>
<comment type="caution">
    <text evidence="3">The sequence shown here is derived from an EMBL/GenBank/DDBJ whole genome shotgun (WGS) entry which is preliminary data.</text>
</comment>
<organism evidence="3 4">
    <name type="scientific">Brevibacillus thermoruber</name>
    <dbReference type="NCBI Taxonomy" id="33942"/>
    <lineage>
        <taxon>Bacteria</taxon>
        <taxon>Bacillati</taxon>
        <taxon>Bacillota</taxon>
        <taxon>Bacilli</taxon>
        <taxon>Bacillales</taxon>
        <taxon>Paenibacillaceae</taxon>
        <taxon>Brevibacillus</taxon>
    </lineage>
</organism>
<name>A0A9X3Z328_9BACL</name>
<evidence type="ECO:0000256" key="1">
    <source>
        <dbReference type="ARBA" id="ARBA00023125"/>
    </source>
</evidence>
<evidence type="ECO:0000259" key="2">
    <source>
        <dbReference type="PROSITE" id="PS50943"/>
    </source>
</evidence>
<evidence type="ECO:0000313" key="4">
    <source>
        <dbReference type="Proteomes" id="UP001151071"/>
    </source>
</evidence>
<accession>A0A9X3Z328</accession>
<gene>
    <name evidence="3" type="ORF">O3V59_07640</name>
</gene>
<dbReference type="InterPro" id="IPR001387">
    <property type="entry name" value="Cro/C1-type_HTH"/>
</dbReference>
<sequence>MLLRYRRQENITISELAERTGVSKSVLSRIESGETKRPGFTTCKKITRALQIPYASLVSSYLDVTERAEMLKFLLEEAVSLNNRSLVRKAESEISFPHIEMYTLNMGEIFFGKDHGRARNYY</sequence>
<evidence type="ECO:0000313" key="3">
    <source>
        <dbReference type="EMBL" id="MDA5108229.1"/>
    </source>
</evidence>
<dbReference type="Proteomes" id="UP001151071">
    <property type="component" value="Unassembled WGS sequence"/>
</dbReference>
<keyword evidence="4" id="KW-1185">Reference proteome</keyword>
<protein>
    <submittedName>
        <fullName evidence="3">Helix-turn-helix transcriptional regulator</fullName>
    </submittedName>
</protein>
<dbReference type="CDD" id="cd00093">
    <property type="entry name" value="HTH_XRE"/>
    <property type="match status" value="1"/>
</dbReference>
<dbReference type="GO" id="GO:0003677">
    <property type="term" value="F:DNA binding"/>
    <property type="evidence" value="ECO:0007669"/>
    <property type="project" value="UniProtKB-KW"/>
</dbReference>
<feature type="domain" description="HTH cro/C1-type" evidence="2">
    <location>
        <begin position="2"/>
        <end position="57"/>
    </location>
</feature>
<dbReference type="Gene3D" id="1.10.260.40">
    <property type="entry name" value="lambda repressor-like DNA-binding domains"/>
    <property type="match status" value="1"/>
</dbReference>
<dbReference type="PROSITE" id="PS50943">
    <property type="entry name" value="HTH_CROC1"/>
    <property type="match status" value="1"/>
</dbReference>
<dbReference type="InterPro" id="IPR050807">
    <property type="entry name" value="TransReg_Diox_bact_type"/>
</dbReference>
<dbReference type="SUPFAM" id="SSF47413">
    <property type="entry name" value="lambda repressor-like DNA-binding domains"/>
    <property type="match status" value="1"/>
</dbReference>
<dbReference type="SMART" id="SM00530">
    <property type="entry name" value="HTH_XRE"/>
    <property type="match status" value="1"/>
</dbReference>
<dbReference type="GO" id="GO:0005829">
    <property type="term" value="C:cytosol"/>
    <property type="evidence" value="ECO:0007669"/>
    <property type="project" value="TreeGrafter"/>
</dbReference>
<dbReference type="InterPro" id="IPR010982">
    <property type="entry name" value="Lambda_DNA-bd_dom_sf"/>
</dbReference>
<dbReference type="PANTHER" id="PTHR46797:SF1">
    <property type="entry name" value="METHYLPHOSPHONATE SYNTHASE"/>
    <property type="match status" value="1"/>
</dbReference>
<proteinExistence type="predicted"/>
<dbReference type="RefSeq" id="WP_271139842.1">
    <property type="nucleotide sequence ID" value="NZ_JAPYYP010000006.1"/>
</dbReference>
<reference evidence="3" key="1">
    <citation type="submission" date="2022-12" db="EMBL/GenBank/DDBJ databases">
        <title>Draft genome sequence of the thermophilic strain Brevibacillus thermoruber HT42, isolated from Los Humeros, Puebla, Mexico, with biotechnological potential.</title>
        <authorList>
            <person name="Lara Sanchez J."/>
            <person name="Solis Palacios R."/>
            <person name="Bustos Baena A.S."/>
            <person name="Ruz Baez A.E."/>
            <person name="Espinosa Luna G."/>
            <person name="Oliart Ros R.M."/>
        </authorList>
    </citation>
    <scope>NUCLEOTIDE SEQUENCE</scope>
    <source>
        <strain evidence="3">HT42</strain>
    </source>
</reference>
<dbReference type="Pfam" id="PF01381">
    <property type="entry name" value="HTH_3"/>
    <property type="match status" value="1"/>
</dbReference>
<dbReference type="PANTHER" id="PTHR46797">
    <property type="entry name" value="HTH-TYPE TRANSCRIPTIONAL REGULATOR"/>
    <property type="match status" value="1"/>
</dbReference>
<keyword evidence="1" id="KW-0238">DNA-binding</keyword>
<dbReference type="GO" id="GO:0003700">
    <property type="term" value="F:DNA-binding transcription factor activity"/>
    <property type="evidence" value="ECO:0007669"/>
    <property type="project" value="TreeGrafter"/>
</dbReference>